<proteinExistence type="predicted"/>
<keyword evidence="1" id="KW-0677">Repeat</keyword>
<evidence type="ECO:0008006" key="6">
    <source>
        <dbReference type="Google" id="ProtNLM"/>
    </source>
</evidence>
<dbReference type="AlphaFoldDB" id="A0A3A2ZQD7"/>
<gene>
    <name evidence="4" type="ORF">PHISCL_03151</name>
</gene>
<dbReference type="PROSITE" id="PS50005">
    <property type="entry name" value="TPR"/>
    <property type="match status" value="1"/>
</dbReference>
<dbReference type="STRING" id="2070753.A0A3A2ZQD7"/>
<evidence type="ECO:0000256" key="1">
    <source>
        <dbReference type="ARBA" id="ARBA00022737"/>
    </source>
</evidence>
<evidence type="ECO:0000256" key="3">
    <source>
        <dbReference type="PROSITE-ProRule" id="PRU00339"/>
    </source>
</evidence>
<accession>A0A3A2ZQD7</accession>
<dbReference type="OrthoDB" id="414774at2759"/>
<dbReference type="EMBL" id="MVGC01000078">
    <property type="protein sequence ID" value="RJE24513.1"/>
    <property type="molecule type" value="Genomic_DNA"/>
</dbReference>
<dbReference type="PANTHER" id="PTHR45588">
    <property type="entry name" value="TPR DOMAIN-CONTAINING PROTEIN"/>
    <property type="match status" value="1"/>
</dbReference>
<keyword evidence="5" id="KW-1185">Reference proteome</keyword>
<feature type="repeat" description="TPR" evidence="3">
    <location>
        <begin position="34"/>
        <end position="67"/>
    </location>
</feature>
<dbReference type="InterPro" id="IPR011990">
    <property type="entry name" value="TPR-like_helical_dom_sf"/>
</dbReference>
<comment type="caution">
    <text evidence="4">The sequence shown here is derived from an EMBL/GenBank/DDBJ whole genome shotgun (WGS) entry which is preliminary data.</text>
</comment>
<evidence type="ECO:0000313" key="5">
    <source>
        <dbReference type="Proteomes" id="UP000266188"/>
    </source>
</evidence>
<reference evidence="5" key="1">
    <citation type="submission" date="2017-02" db="EMBL/GenBank/DDBJ databases">
        <authorList>
            <person name="Tafer H."/>
            <person name="Lopandic K."/>
        </authorList>
    </citation>
    <scope>NUCLEOTIDE SEQUENCE [LARGE SCALE GENOMIC DNA]</scope>
    <source>
        <strain evidence="5">CBS 366.77</strain>
    </source>
</reference>
<organism evidence="4 5">
    <name type="scientific">Aspergillus sclerotialis</name>
    <dbReference type="NCBI Taxonomy" id="2070753"/>
    <lineage>
        <taxon>Eukaryota</taxon>
        <taxon>Fungi</taxon>
        <taxon>Dikarya</taxon>
        <taxon>Ascomycota</taxon>
        <taxon>Pezizomycotina</taxon>
        <taxon>Eurotiomycetes</taxon>
        <taxon>Eurotiomycetidae</taxon>
        <taxon>Eurotiales</taxon>
        <taxon>Aspergillaceae</taxon>
        <taxon>Aspergillus</taxon>
        <taxon>Aspergillus subgen. Polypaecilum</taxon>
    </lineage>
</organism>
<dbReference type="Proteomes" id="UP000266188">
    <property type="component" value="Unassembled WGS sequence"/>
</dbReference>
<sequence>MSFVSGTITPISPSEEYYDLGAYWRPITSANEAAQIWFNRGLNWCYAFNHAEALNCFEQALVHDPSCPMAYWGIAYAAGPNYNKAWRLFDPVDLDHTMKISHDAVLKAEDLSTNATPIERGLIKAIKARFPVNHRIQDYAPVDKAYAESMKGLYEKYSTDLDVLTLYVDARMLTYQRKMFDVKTGRPIDTSPVYEVQSLFDAGFKLPGGLQHPGLIHFSIHFWEMSDTPARALTAANRLRTLVPDGGHLNHMPTHLDILLGDYCRSVDSNQAATDADEKYLSRAGAKNMYSFYRLHNYHSLIYAAMLSGRKQVSLDAVEKMEASITDDVLQVQSPPLADWLEFFKGVRIHVYIRFGLWKELKALPLPHDQQLYCVTTAVTHYGKGIAWAATANIAEAEKERELYLAAIKRVPITRKDYPNPIAEIFKVSTAMLNGELEYRKGNFDRSFEYLREAIKHDDGLIHSEPWGWMLPTRHAYAALSLEQGLVEQAALAYAEDLGFDEAITRAHHHPNNVWALHGFYECLKKLGRDAEARIIKPQLDVALGIADIEIKSSCFCRMGPLNGSTPESKCC</sequence>
<keyword evidence="2 3" id="KW-0802">TPR repeat</keyword>
<name>A0A3A2ZQD7_9EURO</name>
<dbReference type="PANTHER" id="PTHR45588:SF1">
    <property type="entry name" value="WW DOMAIN-CONTAINING PROTEIN"/>
    <property type="match status" value="1"/>
</dbReference>
<dbReference type="InterPro" id="IPR013105">
    <property type="entry name" value="TPR_2"/>
</dbReference>
<dbReference type="InterPro" id="IPR019734">
    <property type="entry name" value="TPR_rpt"/>
</dbReference>
<dbReference type="SUPFAM" id="SSF48452">
    <property type="entry name" value="TPR-like"/>
    <property type="match status" value="1"/>
</dbReference>
<evidence type="ECO:0000313" key="4">
    <source>
        <dbReference type="EMBL" id="RJE24513.1"/>
    </source>
</evidence>
<protein>
    <recommendedName>
        <fullName evidence="6">TPR domain protein</fullName>
    </recommendedName>
</protein>
<evidence type="ECO:0000256" key="2">
    <source>
        <dbReference type="ARBA" id="ARBA00022803"/>
    </source>
</evidence>
<dbReference type="SMART" id="SM00028">
    <property type="entry name" value="TPR"/>
    <property type="match status" value="2"/>
</dbReference>
<dbReference type="Gene3D" id="1.25.40.10">
    <property type="entry name" value="Tetratricopeptide repeat domain"/>
    <property type="match status" value="2"/>
</dbReference>
<dbReference type="Pfam" id="PF07719">
    <property type="entry name" value="TPR_2"/>
    <property type="match status" value="1"/>
</dbReference>